<dbReference type="PANTHER" id="PTHR10039:SF5">
    <property type="entry name" value="NACHT DOMAIN-CONTAINING PROTEIN"/>
    <property type="match status" value="1"/>
</dbReference>
<dbReference type="Pfam" id="PF24883">
    <property type="entry name" value="NPHP3_N"/>
    <property type="match status" value="1"/>
</dbReference>
<comment type="caution">
    <text evidence="4">The sequence shown here is derived from an EMBL/GenBank/DDBJ whole genome shotgun (WGS) entry which is preliminary data.</text>
</comment>
<dbReference type="InterPro" id="IPR056884">
    <property type="entry name" value="NPHP3-like_N"/>
</dbReference>
<evidence type="ECO:0000313" key="5">
    <source>
        <dbReference type="Proteomes" id="UP001309876"/>
    </source>
</evidence>
<dbReference type="Gene3D" id="3.40.50.300">
    <property type="entry name" value="P-loop containing nucleotide triphosphate hydrolases"/>
    <property type="match status" value="1"/>
</dbReference>
<dbReference type="SUPFAM" id="SSF52540">
    <property type="entry name" value="P-loop containing nucleoside triphosphate hydrolases"/>
    <property type="match status" value="1"/>
</dbReference>
<name>A0AAN7YA72_9EURO</name>
<organism evidence="4 5">
    <name type="scientific">Lithohypha guttulata</name>
    <dbReference type="NCBI Taxonomy" id="1690604"/>
    <lineage>
        <taxon>Eukaryota</taxon>
        <taxon>Fungi</taxon>
        <taxon>Dikarya</taxon>
        <taxon>Ascomycota</taxon>
        <taxon>Pezizomycotina</taxon>
        <taxon>Eurotiomycetes</taxon>
        <taxon>Chaetothyriomycetidae</taxon>
        <taxon>Chaetothyriales</taxon>
        <taxon>Trichomeriaceae</taxon>
        <taxon>Lithohypha</taxon>
    </lineage>
</organism>
<keyword evidence="1" id="KW-0677">Repeat</keyword>
<accession>A0AAN7YA72</accession>
<dbReference type="InterPro" id="IPR027417">
    <property type="entry name" value="P-loop_NTPase"/>
</dbReference>
<proteinExistence type="predicted"/>
<reference evidence="4 5" key="1">
    <citation type="submission" date="2023-08" db="EMBL/GenBank/DDBJ databases">
        <title>Black Yeasts Isolated from many extreme environments.</title>
        <authorList>
            <person name="Coleine C."/>
            <person name="Stajich J.E."/>
            <person name="Selbmann L."/>
        </authorList>
    </citation>
    <scope>NUCLEOTIDE SEQUENCE [LARGE SCALE GENOMIC DNA]</scope>
    <source>
        <strain evidence="4 5">CCFEE 5910</strain>
    </source>
</reference>
<feature type="compositionally biased region" description="Basic and acidic residues" evidence="2">
    <location>
        <begin position="903"/>
        <end position="915"/>
    </location>
</feature>
<evidence type="ECO:0000259" key="3">
    <source>
        <dbReference type="PROSITE" id="PS50837"/>
    </source>
</evidence>
<dbReference type="PANTHER" id="PTHR10039">
    <property type="entry name" value="AMELOGENIN"/>
    <property type="match status" value="1"/>
</dbReference>
<dbReference type="EMBL" id="JAVRRJ010000005">
    <property type="protein sequence ID" value="KAK5084599.1"/>
    <property type="molecule type" value="Genomic_DNA"/>
</dbReference>
<gene>
    <name evidence="4" type="ORF">LTR05_005677</name>
</gene>
<dbReference type="Proteomes" id="UP001309876">
    <property type="component" value="Unassembled WGS sequence"/>
</dbReference>
<feature type="region of interest" description="Disordered" evidence="2">
    <location>
        <begin position="897"/>
        <end position="921"/>
    </location>
</feature>
<feature type="domain" description="NACHT" evidence="3">
    <location>
        <begin position="89"/>
        <end position="241"/>
    </location>
</feature>
<evidence type="ECO:0000313" key="4">
    <source>
        <dbReference type="EMBL" id="KAK5084599.1"/>
    </source>
</evidence>
<sequence length="943" mass="107944">MTQITYGHVFHDIAISGHARAIFGDVHVSCPDFLEHLTPIQKRRALLNALFYEDMHRRSAHIENARPKTCDWIWSTAFADWLAEPHPNTLFWISGKPGSGKSTLMKHLSTSTETRSKLPGSSTGGTGWSISHFFFDFRAAKGTPNTEQGLLRSLLYQITSELPLERDVLAKYELTLEQILSSQQADKMIDMLAEVIRSEKLNVLFFVDGLDEYEHDIRELIRLLEEVRSRTKLRLCLASRPEPAIQARLNAVPQIKVQNFNASGIEVYVRTTIKDLRTNVNFDQTIPIEPSITYILDKAEGVFLWVHFAVNTFLECLVIGCVESEIRGALELLPTQLDKMYDRLFEQVPSVCRNEASMVLLLVESASHVVDLVMLHRLWLFLYTTLGLGPTDYEKLSLTQFQLRLRGFLGGLLDFEICIDDFQNDFSKSVTDMHNQTVRVRLLHETLRAYMRDRSQLQEWRHPKLSSLYHDNVWLRVYTGVLECAHSSLQRPAWDIVCDVEQQYKLERISKPQPWRAARAKFLSYTSEVKSSSGEDYHNKVTNLMLPYAVLNLMTVATATAVTEGPLFDSYSRALQNPIVLLFDTLQDSRVQIGLSMKYRADPSICDLALAAARAWTSYFKAHRERLRPLSRVQIRYLIVCACGGSTTFDSSQPADVYSEVDSGIVRKIVRDDTITILDMLLEADSSIDNTHVAFLMQSQFSERVAPLLITLEKLYKQSSDSSPKTSIELRQSDWSKFTHSLSHTHGVDLVEFWLRQDQPIKVFDLWLVFFRSVGFNLHEWQDEAGNNAILHVLETFRFDNANAWGTADIPINVFIIQRALSLEEFGLRLLIWTPAGRPMFDKLCEACNSFVKGIPQYTYTDWHGKRVYPNAVSALAKDLKQFLHVVSAPQQLPELRVTSAESPREHEGLQRDTDPDQFSRPLRPRKLNLWVALRRLRPKSIG</sequence>
<dbReference type="PROSITE" id="PS50837">
    <property type="entry name" value="NACHT"/>
    <property type="match status" value="1"/>
</dbReference>
<keyword evidence="5" id="KW-1185">Reference proteome</keyword>
<dbReference type="InterPro" id="IPR007111">
    <property type="entry name" value="NACHT_NTPase"/>
</dbReference>
<evidence type="ECO:0000256" key="2">
    <source>
        <dbReference type="SAM" id="MobiDB-lite"/>
    </source>
</evidence>
<evidence type="ECO:0000256" key="1">
    <source>
        <dbReference type="ARBA" id="ARBA00022737"/>
    </source>
</evidence>
<protein>
    <recommendedName>
        <fullName evidence="3">NACHT domain-containing protein</fullName>
    </recommendedName>
</protein>
<dbReference type="AlphaFoldDB" id="A0AAN7YA72"/>